<sequence>MMPTTVSLACSCGEVKGSLKVEASHYFHVSCLCCDCQSFATNLGQAGTILDEHGGTELFQTYPQYLTITEGKEQITCMQLSEKGLFRWHTRCCNTPIGNTMTSANVPFVGIPVTFMKFASEEEKQEALGPVIMKAFGKYAIGDMPADTHPRFPLSFLPKIAHFMMRGFLTKKHSPSPFFLDGQPVVKSNGES</sequence>
<gene>
    <name evidence="1" type="ORF">OFY17_12025</name>
</gene>
<protein>
    <submittedName>
        <fullName evidence="1">DUF6151 family protein</fullName>
    </submittedName>
</protein>
<organism evidence="1 2">
    <name type="scientific">Marinomonas sargassi</name>
    <dbReference type="NCBI Taxonomy" id="2984494"/>
    <lineage>
        <taxon>Bacteria</taxon>
        <taxon>Pseudomonadati</taxon>
        <taxon>Pseudomonadota</taxon>
        <taxon>Gammaproteobacteria</taxon>
        <taxon>Oceanospirillales</taxon>
        <taxon>Oceanospirillaceae</taxon>
        <taxon>Marinomonas</taxon>
    </lineage>
</organism>
<name>A0ABT2YUN3_9GAMM</name>
<dbReference type="Proteomes" id="UP001209713">
    <property type="component" value="Unassembled WGS sequence"/>
</dbReference>
<evidence type="ECO:0000313" key="2">
    <source>
        <dbReference type="Proteomes" id="UP001209713"/>
    </source>
</evidence>
<dbReference type="EMBL" id="JAOVZB010000005">
    <property type="protein sequence ID" value="MCV2403600.1"/>
    <property type="molecule type" value="Genomic_DNA"/>
</dbReference>
<proteinExistence type="predicted"/>
<reference evidence="1 2" key="1">
    <citation type="submission" date="2022-10" db="EMBL/GenBank/DDBJ databases">
        <title>Marinomonas transparenta sp. nov. and Marinomonas sargassi sp. nov., isolated from marine alga (Sargassum natans (L.) Gaillon).</title>
        <authorList>
            <person name="Wang Y."/>
        </authorList>
    </citation>
    <scope>NUCLEOTIDE SEQUENCE [LARGE SCALE GENOMIC DNA]</scope>
    <source>
        <strain evidence="1 2">C2222</strain>
    </source>
</reference>
<evidence type="ECO:0000313" key="1">
    <source>
        <dbReference type="EMBL" id="MCV2403600.1"/>
    </source>
</evidence>
<accession>A0ABT2YUN3</accession>
<dbReference type="Pfam" id="PF19648">
    <property type="entry name" value="DUF6151"/>
    <property type="match status" value="1"/>
</dbReference>
<comment type="caution">
    <text evidence="1">The sequence shown here is derived from an EMBL/GenBank/DDBJ whole genome shotgun (WGS) entry which is preliminary data.</text>
</comment>
<keyword evidence="2" id="KW-1185">Reference proteome</keyword>
<dbReference type="Gene3D" id="3.90.1590.10">
    <property type="entry name" value="glutathione-dependent formaldehyde- activating enzyme (gfa)"/>
    <property type="match status" value="1"/>
</dbReference>
<dbReference type="InterPro" id="IPR046149">
    <property type="entry name" value="DUF6151"/>
</dbReference>
<dbReference type="RefSeq" id="WP_263530977.1">
    <property type="nucleotide sequence ID" value="NZ_JAOVZB010000005.1"/>
</dbReference>